<dbReference type="OMA" id="CKLEVEW"/>
<dbReference type="eggNOG" id="ENOG502RWAW">
    <property type="taxonomic scope" value="Eukaryota"/>
</dbReference>
<dbReference type="SUPFAM" id="SSF82784">
    <property type="entry name" value="OsmC-like"/>
    <property type="match status" value="1"/>
</dbReference>
<organism evidence="1 2">
    <name type="scientific">Tetrahymena thermophila (strain SB210)</name>
    <dbReference type="NCBI Taxonomy" id="312017"/>
    <lineage>
        <taxon>Eukaryota</taxon>
        <taxon>Sar</taxon>
        <taxon>Alveolata</taxon>
        <taxon>Ciliophora</taxon>
        <taxon>Intramacronucleata</taxon>
        <taxon>Oligohymenophorea</taxon>
        <taxon>Hymenostomatida</taxon>
        <taxon>Tetrahymenina</taxon>
        <taxon>Tetrahymenidae</taxon>
        <taxon>Tetrahymena</taxon>
    </lineage>
</organism>
<sequence>MASSQDNYQPMMKNYSLKGSGQQCQVKMMTEDGYQICSDTPIKQGGQGEYAQPIQLLLTSLVGCELATARYIANQMGIKVFSIDFDIQAERDELAPRHIPIDEPGPAVARLQRIWGTAIVDTDGTEEQVQKLKNIVKNRCPIANMVVLSGCKLEVEWKKK</sequence>
<dbReference type="PANTHER" id="PTHR35368:SF1">
    <property type="entry name" value="HYDROPEROXIDE REDUCTASE"/>
    <property type="match status" value="1"/>
</dbReference>
<dbReference type="InterPro" id="IPR015946">
    <property type="entry name" value="KH_dom-like_a/b"/>
</dbReference>
<evidence type="ECO:0000313" key="2">
    <source>
        <dbReference type="Proteomes" id="UP000009168"/>
    </source>
</evidence>
<dbReference type="EMBL" id="GG662612">
    <property type="protein sequence ID" value="EAS00531.1"/>
    <property type="molecule type" value="Genomic_DNA"/>
</dbReference>
<name>I7M917_TETTS</name>
<dbReference type="Pfam" id="PF02566">
    <property type="entry name" value="OsmC"/>
    <property type="match status" value="1"/>
</dbReference>
<proteinExistence type="predicted"/>
<dbReference type="GeneID" id="7845997"/>
<reference evidence="2" key="1">
    <citation type="journal article" date="2006" name="PLoS Biol.">
        <title>Macronuclear genome sequence of the ciliate Tetrahymena thermophila, a model eukaryote.</title>
        <authorList>
            <person name="Eisen J.A."/>
            <person name="Coyne R.S."/>
            <person name="Wu M."/>
            <person name="Wu D."/>
            <person name="Thiagarajan M."/>
            <person name="Wortman J.R."/>
            <person name="Badger J.H."/>
            <person name="Ren Q."/>
            <person name="Amedeo P."/>
            <person name="Jones K.M."/>
            <person name="Tallon L.J."/>
            <person name="Delcher A.L."/>
            <person name="Salzberg S.L."/>
            <person name="Silva J.C."/>
            <person name="Haas B.J."/>
            <person name="Majoros W.H."/>
            <person name="Farzad M."/>
            <person name="Carlton J.M."/>
            <person name="Smith R.K. Jr."/>
            <person name="Garg J."/>
            <person name="Pearlman R.E."/>
            <person name="Karrer K.M."/>
            <person name="Sun L."/>
            <person name="Manning G."/>
            <person name="Elde N.C."/>
            <person name="Turkewitz A.P."/>
            <person name="Asai D.J."/>
            <person name="Wilkes D.E."/>
            <person name="Wang Y."/>
            <person name="Cai H."/>
            <person name="Collins K."/>
            <person name="Stewart B.A."/>
            <person name="Lee S.R."/>
            <person name="Wilamowska K."/>
            <person name="Weinberg Z."/>
            <person name="Ruzzo W.L."/>
            <person name="Wloga D."/>
            <person name="Gaertig J."/>
            <person name="Frankel J."/>
            <person name="Tsao C.-C."/>
            <person name="Gorovsky M.A."/>
            <person name="Keeling P.J."/>
            <person name="Waller R.F."/>
            <person name="Patron N.J."/>
            <person name="Cherry J.M."/>
            <person name="Stover N.A."/>
            <person name="Krieger C.J."/>
            <person name="del Toro C."/>
            <person name="Ryder H.F."/>
            <person name="Williamson S.C."/>
            <person name="Barbeau R.A."/>
            <person name="Hamilton E.P."/>
            <person name="Orias E."/>
        </authorList>
    </citation>
    <scope>NUCLEOTIDE SEQUENCE [LARGE SCALE GENOMIC DNA]</scope>
    <source>
        <strain evidence="2">SB210</strain>
    </source>
</reference>
<dbReference type="RefSeq" id="XP_001020776.1">
    <property type="nucleotide sequence ID" value="XM_001020776.1"/>
</dbReference>
<gene>
    <name evidence="1" type="ORF">TTHERM_00408840</name>
</gene>
<protein>
    <submittedName>
        <fullName evidence="1">OsmC family protein</fullName>
    </submittedName>
</protein>
<dbReference type="KEGG" id="tet:TTHERM_00408840"/>
<accession>I7M917</accession>
<dbReference type="OrthoDB" id="2019818at2759"/>
<dbReference type="PANTHER" id="PTHR35368">
    <property type="entry name" value="HYDROPEROXIDE REDUCTASE"/>
    <property type="match status" value="1"/>
</dbReference>
<dbReference type="HOGENOM" id="CLU_100275_2_1_1"/>
<dbReference type="InterPro" id="IPR003718">
    <property type="entry name" value="OsmC/Ohr_fam"/>
</dbReference>
<dbReference type="InterPro" id="IPR036102">
    <property type="entry name" value="OsmC/Ohrsf"/>
</dbReference>
<evidence type="ECO:0000313" key="1">
    <source>
        <dbReference type="EMBL" id="EAS00531.1"/>
    </source>
</evidence>
<dbReference type="InterPro" id="IPR052924">
    <property type="entry name" value="OsmC/Ohr_hydroprdx_reductase"/>
</dbReference>
<keyword evidence="2" id="KW-1185">Reference proteome</keyword>
<dbReference type="AlphaFoldDB" id="I7M917"/>
<dbReference type="Gene3D" id="3.30.300.20">
    <property type="match status" value="1"/>
</dbReference>
<dbReference type="InParanoid" id="I7M917"/>
<dbReference type="Proteomes" id="UP000009168">
    <property type="component" value="Unassembled WGS sequence"/>
</dbReference>